<protein>
    <submittedName>
        <fullName evidence="2">Uncharacterized protein</fullName>
    </submittedName>
</protein>
<feature type="compositionally biased region" description="Basic residues" evidence="1">
    <location>
        <begin position="451"/>
        <end position="465"/>
    </location>
</feature>
<dbReference type="EMBL" id="VYYT01000117">
    <property type="protein sequence ID" value="KAK2767273.1"/>
    <property type="molecule type" value="Genomic_DNA"/>
</dbReference>
<feature type="region of interest" description="Disordered" evidence="1">
    <location>
        <begin position="420"/>
        <end position="486"/>
    </location>
</feature>
<accession>A0AAD9YHN4</accession>
<name>A0AAD9YHN4_COLKA</name>
<feature type="region of interest" description="Disordered" evidence="1">
    <location>
        <begin position="128"/>
        <end position="171"/>
    </location>
</feature>
<reference evidence="2" key="1">
    <citation type="submission" date="2023-02" db="EMBL/GenBank/DDBJ databases">
        <title>Colletotrichum kahawae CIFC_Que2 genome sequencing and assembly.</title>
        <authorList>
            <person name="Baroncelli R."/>
        </authorList>
    </citation>
    <scope>NUCLEOTIDE SEQUENCE</scope>
    <source>
        <strain evidence="2">CIFC_Que2</strain>
    </source>
</reference>
<evidence type="ECO:0000313" key="2">
    <source>
        <dbReference type="EMBL" id="KAK2767273.1"/>
    </source>
</evidence>
<dbReference type="Proteomes" id="UP001281614">
    <property type="component" value="Unassembled WGS sequence"/>
</dbReference>
<evidence type="ECO:0000256" key="1">
    <source>
        <dbReference type="SAM" id="MobiDB-lite"/>
    </source>
</evidence>
<feature type="compositionally biased region" description="Basic and acidic residues" evidence="1">
    <location>
        <begin position="432"/>
        <end position="441"/>
    </location>
</feature>
<comment type="caution">
    <text evidence="2">The sequence shown here is derived from an EMBL/GenBank/DDBJ whole genome shotgun (WGS) entry which is preliminary data.</text>
</comment>
<evidence type="ECO:0000313" key="3">
    <source>
        <dbReference type="Proteomes" id="UP001281614"/>
    </source>
</evidence>
<gene>
    <name evidence="2" type="ORF">CKAH01_15316</name>
</gene>
<proteinExistence type="predicted"/>
<dbReference type="AlphaFoldDB" id="A0AAD9YHN4"/>
<organism evidence="2 3">
    <name type="scientific">Colletotrichum kahawae</name>
    <name type="common">Coffee berry disease fungus</name>
    <dbReference type="NCBI Taxonomy" id="34407"/>
    <lineage>
        <taxon>Eukaryota</taxon>
        <taxon>Fungi</taxon>
        <taxon>Dikarya</taxon>
        <taxon>Ascomycota</taxon>
        <taxon>Pezizomycotina</taxon>
        <taxon>Sordariomycetes</taxon>
        <taxon>Hypocreomycetidae</taxon>
        <taxon>Glomerellales</taxon>
        <taxon>Glomerellaceae</taxon>
        <taxon>Colletotrichum</taxon>
        <taxon>Colletotrichum gloeosporioides species complex</taxon>
    </lineage>
</organism>
<sequence length="486" mass="53491">MDDTTAQKNELHRRLKLFFSPQVVSRVGQVVTNHESPQSIRRLVKQMAVRTINTAAKSPAKNIREFASIAPAFHATISARIQANLAGFNQIAGIPCADVFISQKTVGYWVEYIALEFLSIAPTNSTTSSTSSGAFGSSSSAPTSVGSPDSKYRQHMGQFDGASDDPRQGQRIGGLLDVPASPVEQVHLKGPAIVQAWISNPITRQLNQAKSKADSYQRDPANLGSSWTPATSGNNFKFNNTPFDALGPQSNPNQMTFKIPVIYTAFSALRSFLWAAFKRGLNSMSPDPQEITDANIMWPCGGRMFTGIVLFQFSATQPAPAGYSYHIIPEHQVKGWGKLSLDNAGDNKTDNADIWSKYDKYHKQTGPRQWPDIVHGVEYGEQETALSPFKVNMWRTIWKGDRASDHLKSNHRATFAITFEVGPAEPAAKGESSTKKPPPKDGDDDDDQPKGKKKKDRFKTLRGLKQKASGSDLAQKFRAWSNRSTD</sequence>
<keyword evidence="3" id="KW-1185">Reference proteome</keyword>
<feature type="compositionally biased region" description="Low complexity" evidence="1">
    <location>
        <begin position="128"/>
        <end position="149"/>
    </location>
</feature>